<organism evidence="2">
    <name type="scientific">marine sediment metagenome</name>
    <dbReference type="NCBI Taxonomy" id="412755"/>
    <lineage>
        <taxon>unclassified sequences</taxon>
        <taxon>metagenomes</taxon>
        <taxon>ecological metagenomes</taxon>
    </lineage>
</organism>
<name>A0A0F8Z1Y7_9ZZZZ</name>
<evidence type="ECO:0000313" key="2">
    <source>
        <dbReference type="EMBL" id="KKK54136.1"/>
    </source>
</evidence>
<proteinExistence type="predicted"/>
<accession>A0A0F8Z1Y7</accession>
<comment type="caution">
    <text evidence="2">The sequence shown here is derived from an EMBL/GenBank/DDBJ whole genome shotgun (WGS) entry which is preliminary data.</text>
</comment>
<dbReference type="AlphaFoldDB" id="A0A0F8Z1Y7"/>
<gene>
    <name evidence="2" type="ORF">LCGC14_3087790</name>
</gene>
<reference evidence="2" key="1">
    <citation type="journal article" date="2015" name="Nature">
        <title>Complex archaea that bridge the gap between prokaryotes and eukaryotes.</title>
        <authorList>
            <person name="Spang A."/>
            <person name="Saw J.H."/>
            <person name="Jorgensen S.L."/>
            <person name="Zaremba-Niedzwiedzka K."/>
            <person name="Martijn J."/>
            <person name="Lind A.E."/>
            <person name="van Eijk R."/>
            <person name="Schleper C."/>
            <person name="Guy L."/>
            <person name="Ettema T.J."/>
        </authorList>
    </citation>
    <scope>NUCLEOTIDE SEQUENCE</scope>
</reference>
<evidence type="ECO:0000256" key="1">
    <source>
        <dbReference type="SAM" id="MobiDB-lite"/>
    </source>
</evidence>
<dbReference type="EMBL" id="LAZR01066154">
    <property type="protein sequence ID" value="KKK54136.1"/>
    <property type="molecule type" value="Genomic_DNA"/>
</dbReference>
<protein>
    <submittedName>
        <fullName evidence="2">Uncharacterized protein</fullName>
    </submittedName>
</protein>
<feature type="region of interest" description="Disordered" evidence="1">
    <location>
        <begin position="1"/>
        <end position="24"/>
    </location>
</feature>
<feature type="non-terminal residue" evidence="2">
    <location>
        <position position="1"/>
    </location>
</feature>
<sequence>YEAEEDKIPIGDEESRRLDRGRRDRSGLPIKERNIFKRVRDKNKPEYVFDDNLRRDILRMDKYNMRRIQYALEDGFLAGEKKIKQNKFNITEMSSYMISFYVAENLSNLRRIKDDLVDADELKYINDHFYLDFLKLHYPNIDKKRLRYPKQLLEITKKRN</sequence>